<evidence type="ECO:0000256" key="2">
    <source>
        <dbReference type="ARBA" id="ARBA00023163"/>
    </source>
</evidence>
<feature type="compositionally biased region" description="Basic and acidic residues" evidence="3">
    <location>
        <begin position="129"/>
        <end position="138"/>
    </location>
</feature>
<evidence type="ECO:0000256" key="3">
    <source>
        <dbReference type="SAM" id="MobiDB-lite"/>
    </source>
</evidence>
<feature type="compositionally biased region" description="Basic and acidic residues" evidence="3">
    <location>
        <begin position="227"/>
        <end position="238"/>
    </location>
</feature>
<feature type="compositionally biased region" description="Low complexity" evidence="3">
    <location>
        <begin position="154"/>
        <end position="175"/>
    </location>
</feature>
<dbReference type="AlphaFoldDB" id="Q9PUY8"/>
<keyword evidence="1" id="KW-0805">Transcription regulation</keyword>
<dbReference type="PANTHER" id="PTHR45838:SF2">
    <property type="entry name" value="HISTONE-LYSINE N-METHYLTRANSFERASE 2A"/>
    <property type="match status" value="1"/>
</dbReference>
<dbReference type="PANTHER" id="PTHR45838">
    <property type="entry name" value="HISTONE-LYSINE-N-METHYLTRANSFERASE 2 KMT2 FAMILY MEMBER"/>
    <property type="match status" value="1"/>
</dbReference>
<organism evidence="4">
    <name type="scientific">Amia calva</name>
    <name type="common">Bowfin</name>
    <dbReference type="NCBI Taxonomy" id="7924"/>
    <lineage>
        <taxon>Eukaryota</taxon>
        <taxon>Metazoa</taxon>
        <taxon>Chordata</taxon>
        <taxon>Craniata</taxon>
        <taxon>Vertebrata</taxon>
        <taxon>Euteleostomi</taxon>
        <taxon>Actinopterygii</taxon>
        <taxon>Neopterygii</taxon>
        <taxon>Holostei</taxon>
        <taxon>Amiiformes</taxon>
        <taxon>Amiidae</taxon>
        <taxon>Amia</taxon>
    </lineage>
</organism>
<feature type="region of interest" description="Disordered" evidence="3">
    <location>
        <begin position="23"/>
        <end position="79"/>
    </location>
</feature>
<accession>Q9PUY8</accession>
<evidence type="ECO:0000313" key="4">
    <source>
        <dbReference type="EMBL" id="AAD53442.1"/>
    </source>
</evidence>
<dbReference type="GO" id="GO:0042800">
    <property type="term" value="F:histone H3K4 methyltransferase activity"/>
    <property type="evidence" value="ECO:0007669"/>
    <property type="project" value="TreeGrafter"/>
</dbReference>
<feature type="region of interest" description="Disordered" evidence="3">
    <location>
        <begin position="111"/>
        <end position="277"/>
    </location>
</feature>
<feature type="compositionally biased region" description="Acidic residues" evidence="3">
    <location>
        <begin position="65"/>
        <end position="79"/>
    </location>
</feature>
<evidence type="ECO:0000256" key="1">
    <source>
        <dbReference type="ARBA" id="ARBA00023015"/>
    </source>
</evidence>
<feature type="compositionally biased region" description="Polar residues" evidence="3">
    <location>
        <begin position="260"/>
        <end position="277"/>
    </location>
</feature>
<dbReference type="EMBL" id="AF137219">
    <property type="protein sequence ID" value="AAD53442.1"/>
    <property type="molecule type" value="Genomic_DNA"/>
</dbReference>
<keyword evidence="2" id="KW-0804">Transcription</keyword>
<dbReference type="GO" id="GO:0045893">
    <property type="term" value="P:positive regulation of DNA-templated transcription"/>
    <property type="evidence" value="ECO:0007669"/>
    <property type="project" value="TreeGrafter"/>
</dbReference>
<reference evidence="4" key="1">
    <citation type="journal article" date="1999" name="Proc. Natl. Acad. Sci. U.S.A.">
        <title>Late changes in spliceosomal introns define clades in vertebrate evolution.</title>
        <authorList>
            <person name="Venkatesh B."/>
            <person name="Ning Y."/>
            <person name="Brenner S."/>
        </authorList>
    </citation>
    <scope>NUCLEOTIDE SEQUENCE</scope>
</reference>
<sequence length="277" mass="29141">ARSNMFFGLTPFYGVRSYGEEDIPFYSSGDSSSGKKRAGGGGSKRSAEGQVDGADDMSTSSSGESGEEEEGCMGQGSDEDAYYYNFTRTIINPSGGAIPAGEMEQCLARSSQLHGFLKEESGDEDRMGEEDGTRDHLGRPRIGQLDGVDDGSESDTSVNTTSTTTSATTSTSKTSQNAGKRKGKESRAEKLELGSAEDSITGKEGMGSRAENSVGGGGNSSSTSNSRDTRKSQKDGNKMENCLPLGSVKSRSQDPLEAQLSLNTELLKSDSDNTNSD</sequence>
<name>Q9PUY8_AMICA</name>
<proteinExistence type="predicted"/>
<gene>
    <name evidence="4" type="primary">Mll</name>
</gene>
<feature type="non-terminal residue" evidence="4">
    <location>
        <position position="1"/>
    </location>
</feature>
<dbReference type="GO" id="GO:0035097">
    <property type="term" value="C:histone methyltransferase complex"/>
    <property type="evidence" value="ECO:0007669"/>
    <property type="project" value="TreeGrafter"/>
</dbReference>
<feature type="non-terminal residue" evidence="4">
    <location>
        <position position="277"/>
    </location>
</feature>
<protein>
    <submittedName>
        <fullName evidence="4">Mixed lineage leukemia-like protein</fullName>
    </submittedName>
</protein>